<dbReference type="Gene3D" id="3.40.50.720">
    <property type="entry name" value="NAD(P)-binding Rossmann-like Domain"/>
    <property type="match status" value="1"/>
</dbReference>
<gene>
    <name evidence="2" type="ORF">MM415A00143_0028</name>
</gene>
<dbReference type="SUPFAM" id="SSF51735">
    <property type="entry name" value="NAD(P)-binding Rossmann-fold domains"/>
    <property type="match status" value="1"/>
</dbReference>
<evidence type="ECO:0000313" key="2">
    <source>
        <dbReference type="EMBL" id="QJI05353.1"/>
    </source>
</evidence>
<name>A0A6M3Y5K2_9ZZZZ</name>
<protein>
    <submittedName>
        <fullName evidence="2">Putative NADH dehydrogenase</fullName>
    </submittedName>
</protein>
<dbReference type="Pfam" id="PF01370">
    <property type="entry name" value="Epimerase"/>
    <property type="match status" value="1"/>
</dbReference>
<accession>A0A6M3Y5K2</accession>
<reference evidence="2" key="1">
    <citation type="submission" date="2020-03" db="EMBL/GenBank/DDBJ databases">
        <title>The deep terrestrial virosphere.</title>
        <authorList>
            <person name="Holmfeldt K."/>
            <person name="Nilsson E."/>
            <person name="Simone D."/>
            <person name="Lopez-Fernandez M."/>
            <person name="Wu X."/>
            <person name="de Brujin I."/>
            <person name="Lundin D."/>
            <person name="Andersson A."/>
            <person name="Bertilsson S."/>
            <person name="Dopson M."/>
        </authorList>
    </citation>
    <scope>NUCLEOTIDE SEQUENCE</scope>
    <source>
        <strain evidence="2">MM415A00143</strain>
    </source>
</reference>
<dbReference type="PANTHER" id="PTHR43245">
    <property type="entry name" value="BIFUNCTIONAL POLYMYXIN RESISTANCE PROTEIN ARNA"/>
    <property type="match status" value="1"/>
</dbReference>
<feature type="domain" description="NAD-dependent epimerase/dehydratase" evidence="1">
    <location>
        <begin position="5"/>
        <end position="237"/>
    </location>
</feature>
<dbReference type="InterPro" id="IPR036291">
    <property type="entry name" value="NAD(P)-bd_dom_sf"/>
</dbReference>
<organism evidence="2">
    <name type="scientific">viral metagenome</name>
    <dbReference type="NCBI Taxonomy" id="1070528"/>
    <lineage>
        <taxon>unclassified sequences</taxon>
        <taxon>metagenomes</taxon>
        <taxon>organismal metagenomes</taxon>
    </lineage>
</organism>
<proteinExistence type="predicted"/>
<dbReference type="EMBL" id="MT145198">
    <property type="protein sequence ID" value="QJI05353.1"/>
    <property type="molecule type" value="Genomic_DNA"/>
</dbReference>
<dbReference type="InterPro" id="IPR050177">
    <property type="entry name" value="Lipid_A_modif_metabolic_enz"/>
</dbReference>
<sequence>MNVKIIGGSGFIGNHLSKRMASQGHHVTVLDLKKPRILGANVYRPDSGEASWYNPIKFAGIDITNYRDVYWNIDRGDYVINVAAIAQFAQAESDPHFTMSVNVTGAANVLKACIDNKAAKLIYTSTGSVYSTDVKVPIDEDQPTEPTSTYGMSKLWAERIQMHYADKIPLTILRLPHVVGPGKVSGANTFIVKLKANERPVIFGDGSNKNDFTCVDDVVQAIELALTKEATGIFNIGSGESRSTLDFLTWSRRLLDKMHIEPVFAPPRGVDFPVFEYNIDKAKKELGYRPKCNLEDTLRKTIVEFEQWL</sequence>
<evidence type="ECO:0000259" key="1">
    <source>
        <dbReference type="Pfam" id="PF01370"/>
    </source>
</evidence>
<dbReference type="AlphaFoldDB" id="A0A6M3Y5K2"/>
<dbReference type="InterPro" id="IPR001509">
    <property type="entry name" value="Epimerase_deHydtase"/>
</dbReference>